<feature type="signal peptide" evidence="22">
    <location>
        <begin position="1"/>
        <end position="27"/>
    </location>
</feature>
<evidence type="ECO:0000256" key="2">
    <source>
        <dbReference type="ARBA" id="ARBA00004496"/>
    </source>
</evidence>
<dbReference type="GeneID" id="102512563"/>
<dbReference type="SMART" id="SM00404">
    <property type="entry name" value="PTPc_motif"/>
    <property type="match status" value="1"/>
</dbReference>
<dbReference type="PRINTS" id="PR00700">
    <property type="entry name" value="PRTYPHPHTASE"/>
</dbReference>
<evidence type="ECO:0000256" key="15">
    <source>
        <dbReference type="ARBA" id="ARBA00023273"/>
    </source>
</evidence>
<dbReference type="AlphaFoldDB" id="A0A8B8TMQ3"/>
<dbReference type="InterPro" id="IPR016130">
    <property type="entry name" value="Tyr_Pase_AS"/>
</dbReference>
<keyword evidence="8 22" id="KW-0732">Signal</keyword>
<dbReference type="GO" id="GO:0016324">
    <property type="term" value="C:apical plasma membrane"/>
    <property type="evidence" value="ECO:0007669"/>
    <property type="project" value="UniProtKB-SubCell"/>
</dbReference>
<dbReference type="SUPFAM" id="SSF52799">
    <property type="entry name" value="(Phosphotyrosine protein) phosphatases II"/>
    <property type="match status" value="1"/>
</dbReference>
<comment type="subunit">
    <text evidence="18">Homodimer; disulfide-linked. Interacts with LCK. Interacts (phosphorylated form) with GRB2 (via SH2 domain). Interacts (phosphorylated form) with FYN (via SH2 domain). Interacts (via extracellular domain) with CEACAM20 (via extracellular domain); the interaction dephosphorylates CEACAM20.</text>
</comment>
<evidence type="ECO:0000313" key="27">
    <source>
        <dbReference type="RefSeq" id="XP_032343537.1"/>
    </source>
</evidence>
<feature type="domain" description="Fibronectin type-III" evidence="25">
    <location>
        <begin position="388"/>
        <end position="476"/>
    </location>
</feature>
<gene>
    <name evidence="27" type="primary">PTPRH</name>
</gene>
<sequence length="1003" mass="111201">MTGAGRGLRALGSLVLLGLCSWTGARADASNPVVNLTVEAWTSSSITLRWEAPSGLDQQNYTYWVQWTGRDNKTESRNTTDTVFTAEGLDPGSSYEFSVWVEKDGLTSSKKTLKTTTAPNPIRNLSVETQTTSSITLRWEVPEGPDLQSYTYWVQWSGEGDAIETGRTANTSFTVEGLEPGTLYNFSVWAEKNGVNSSQVTLNATTAPNPIRNLSVETQTTSNITLRWEVPEGTDLQSYTYWVQWSGEGDAIETRCTANTSFTVEGLEPGTLYNFSVWAEKNGVNSSQVTLNATTAPNPIRNLSVETQTTSNITLRWEVPEGTDLQSYTYWVQWSGEGDAIETRCTANTSFTVEGLEPGTLYNFSVWAEKNGVNSSQVTLNATTAPNPIRNLSVETQTTSNITLRWEVPEGTDLQSYAYWVQWSGEGDAIETTRTANTRFTVEGLEPGTLYNFSVWAEKNGVNSSQVTLNAATAPNPIRNLSVETQTTSNITLRWEVPEGTDLQSYAYWVQWSGEGDAIETRCTANTSFTVEGLEPGTLYNFSVWAEKNGVNSSRVTLSVATDPSPPSIVSCISASGGYGVILTWSCPPGGYEAFKVEVGRQQFSQSGSSCGKGVSLSGLRPAQAYAATVTTIWDGREARSASMTCRTESTVVIIGAIVGVLLFLILVGLLVFFLKKGCKKSEKKQAHRDLICRDIRAEDFAEHVRKNEMDSGYGFAVEYQQLALEDHSQSQMMASAPENNIKNRYKNVLPYDWSRVPLTPLPGEPGSEYINASFMPGLWNSQEFIAAQGPLSQTVGDFWRLVWEQQSHTLVMLTNCVESGRVKCEHYWPLDSQPCTHGQLQVTLVGEEVMENWTVRDLKLWHMAERRALSVRQFHYVTWPDHSVPHSPDPMLAFWKMLRQWLDQNMEGGPPIVHCSAGVGRTGTLIALDVLLRQLECEGVVGPFSYMRKMRESRPLMVQTEAQYVFLHQCILRFLQQSSSAPAEKEATYENLIYENIAATEA</sequence>
<dbReference type="InterPro" id="IPR036116">
    <property type="entry name" value="FN3_sf"/>
</dbReference>
<evidence type="ECO:0000256" key="13">
    <source>
        <dbReference type="ARBA" id="ARBA00023157"/>
    </source>
</evidence>
<dbReference type="InterPro" id="IPR003595">
    <property type="entry name" value="Tyr_Pase_cat"/>
</dbReference>
<dbReference type="InterPro" id="IPR029021">
    <property type="entry name" value="Prot-tyrosine_phosphatase-like"/>
</dbReference>
<dbReference type="PANTHER" id="PTHR46957:SF10">
    <property type="entry name" value="PROTEIN TYROSINE PHOSPHATASE, RECEPTOR TYPE, H"/>
    <property type="match status" value="1"/>
</dbReference>
<dbReference type="SMART" id="SM00194">
    <property type="entry name" value="PTPc"/>
    <property type="match status" value="1"/>
</dbReference>
<evidence type="ECO:0000256" key="1">
    <source>
        <dbReference type="ARBA" id="ARBA00004247"/>
    </source>
</evidence>
<feature type="domain" description="Tyrosine specific protein phosphatases" evidence="24">
    <location>
        <begin position="893"/>
        <end position="966"/>
    </location>
</feature>
<evidence type="ECO:0000256" key="22">
    <source>
        <dbReference type="SAM" id="SignalP"/>
    </source>
</evidence>
<protein>
    <recommendedName>
        <fullName evidence="19">Receptor-type tyrosine-protein phosphatase H</fullName>
        <ecNumber evidence="3">3.1.3.48</ecNumber>
    </recommendedName>
    <alternativeName>
        <fullName evidence="20">Stomach cancer-associated protein tyrosine phosphatase 1</fullName>
    </alternativeName>
</protein>
<evidence type="ECO:0000313" key="26">
    <source>
        <dbReference type="Proteomes" id="UP000694856"/>
    </source>
</evidence>
<keyword evidence="15" id="KW-0966">Cell projection</keyword>
<evidence type="ECO:0000256" key="9">
    <source>
        <dbReference type="ARBA" id="ARBA00022801"/>
    </source>
</evidence>
<dbReference type="Gene3D" id="3.90.190.10">
    <property type="entry name" value="Protein tyrosine phosphatase superfamily"/>
    <property type="match status" value="1"/>
</dbReference>
<dbReference type="FunFam" id="3.90.190.10:FF:000009">
    <property type="entry name" value="Receptor-type tyrosine-protein phosphatase beta"/>
    <property type="match status" value="1"/>
</dbReference>
<feature type="domain" description="Tyrosine-protein phosphatase" evidence="23">
    <location>
        <begin position="716"/>
        <end position="975"/>
    </location>
</feature>
<dbReference type="PROSITE" id="PS50853">
    <property type="entry name" value="FN3"/>
    <property type="match status" value="6"/>
</dbReference>
<evidence type="ECO:0000256" key="11">
    <source>
        <dbReference type="ARBA" id="ARBA00022989"/>
    </source>
</evidence>
<evidence type="ECO:0000256" key="5">
    <source>
        <dbReference type="ARBA" id="ARBA00022490"/>
    </source>
</evidence>
<proteinExistence type="predicted"/>
<evidence type="ECO:0000259" key="25">
    <source>
        <dbReference type="PROSITE" id="PS50853"/>
    </source>
</evidence>
<feature type="domain" description="Fibronectin type-III" evidence="25">
    <location>
        <begin position="477"/>
        <end position="568"/>
    </location>
</feature>
<evidence type="ECO:0000256" key="7">
    <source>
        <dbReference type="ARBA" id="ARBA00022692"/>
    </source>
</evidence>
<dbReference type="PANTHER" id="PTHR46957">
    <property type="entry name" value="CYTOKINE RECEPTOR"/>
    <property type="match status" value="1"/>
</dbReference>
<evidence type="ECO:0000259" key="24">
    <source>
        <dbReference type="PROSITE" id="PS50056"/>
    </source>
</evidence>
<evidence type="ECO:0000259" key="23">
    <source>
        <dbReference type="PROSITE" id="PS50055"/>
    </source>
</evidence>
<dbReference type="GO" id="GO:0031528">
    <property type="term" value="C:microvillus membrane"/>
    <property type="evidence" value="ECO:0007669"/>
    <property type="project" value="UniProtKB-SubCell"/>
</dbReference>
<keyword evidence="11 21" id="KW-1133">Transmembrane helix</keyword>
<name>A0A8B8TMQ3_CAMFR</name>
<feature type="domain" description="Fibronectin type-III" evidence="25">
    <location>
        <begin position="299"/>
        <end position="387"/>
    </location>
</feature>
<dbReference type="GO" id="GO:0043235">
    <property type="term" value="C:receptor complex"/>
    <property type="evidence" value="ECO:0007669"/>
    <property type="project" value="TreeGrafter"/>
</dbReference>
<reference evidence="27" key="1">
    <citation type="submission" date="2025-08" db="UniProtKB">
        <authorList>
            <consortium name="RefSeq"/>
        </authorList>
    </citation>
    <scope>IDENTIFICATION</scope>
    <source>
        <tissue evidence="27">Ear skin</tissue>
    </source>
</reference>
<evidence type="ECO:0000256" key="21">
    <source>
        <dbReference type="SAM" id="Phobius"/>
    </source>
</evidence>
<comment type="catalytic activity">
    <reaction evidence="16">
        <text>O-phospho-L-tyrosyl-[protein] + H2O = L-tyrosyl-[protein] + phosphate</text>
        <dbReference type="Rhea" id="RHEA:10684"/>
        <dbReference type="Rhea" id="RHEA-COMP:10136"/>
        <dbReference type="Rhea" id="RHEA-COMP:20101"/>
        <dbReference type="ChEBI" id="CHEBI:15377"/>
        <dbReference type="ChEBI" id="CHEBI:43474"/>
        <dbReference type="ChEBI" id="CHEBI:46858"/>
        <dbReference type="ChEBI" id="CHEBI:61978"/>
        <dbReference type="EC" id="3.1.3.48"/>
    </reaction>
</comment>
<dbReference type="RefSeq" id="XP_032343537.1">
    <property type="nucleotide sequence ID" value="XM_032487646.1"/>
</dbReference>
<evidence type="ECO:0000256" key="20">
    <source>
        <dbReference type="ARBA" id="ARBA00083614"/>
    </source>
</evidence>
<keyword evidence="27" id="KW-0675">Receptor</keyword>
<evidence type="ECO:0000256" key="8">
    <source>
        <dbReference type="ARBA" id="ARBA00022729"/>
    </source>
</evidence>
<keyword evidence="7 21" id="KW-0812">Transmembrane</keyword>
<dbReference type="SMART" id="SM00060">
    <property type="entry name" value="FN3"/>
    <property type="match status" value="7"/>
</dbReference>
<keyword evidence="12 21" id="KW-0472">Membrane</keyword>
<dbReference type="InterPro" id="IPR000242">
    <property type="entry name" value="PTP_cat"/>
</dbReference>
<accession>A0A8B8TMQ3</accession>
<dbReference type="PROSITE" id="PS50056">
    <property type="entry name" value="TYR_PHOSPHATASE_2"/>
    <property type="match status" value="1"/>
</dbReference>
<keyword evidence="6" id="KW-0597">Phosphoprotein</keyword>
<dbReference type="SUPFAM" id="SSF49265">
    <property type="entry name" value="Fibronectin type III"/>
    <property type="match status" value="4"/>
</dbReference>
<evidence type="ECO:0000256" key="16">
    <source>
        <dbReference type="ARBA" id="ARBA00051722"/>
    </source>
</evidence>
<dbReference type="PROSITE" id="PS00383">
    <property type="entry name" value="TYR_PHOSPHATASE_1"/>
    <property type="match status" value="1"/>
</dbReference>
<keyword evidence="26" id="KW-1185">Reference proteome</keyword>
<dbReference type="Pfam" id="PF00102">
    <property type="entry name" value="Y_phosphatase"/>
    <property type="match status" value="1"/>
</dbReference>
<dbReference type="InterPro" id="IPR050713">
    <property type="entry name" value="RTP_Phos/Ushers"/>
</dbReference>
<dbReference type="FunFam" id="2.60.40.10:FF:000374">
    <property type="entry name" value="Protein tyrosine phosphatase, receptor type, H"/>
    <property type="match status" value="6"/>
</dbReference>
<keyword evidence="14" id="KW-0325">Glycoprotein</keyword>
<dbReference type="InterPro" id="IPR013783">
    <property type="entry name" value="Ig-like_fold"/>
</dbReference>
<feature type="transmembrane region" description="Helical" evidence="21">
    <location>
        <begin position="652"/>
        <end position="675"/>
    </location>
</feature>
<evidence type="ECO:0000256" key="19">
    <source>
        <dbReference type="ARBA" id="ARBA00073597"/>
    </source>
</evidence>
<evidence type="ECO:0000256" key="18">
    <source>
        <dbReference type="ARBA" id="ARBA00064282"/>
    </source>
</evidence>
<evidence type="ECO:0000256" key="14">
    <source>
        <dbReference type="ARBA" id="ARBA00023180"/>
    </source>
</evidence>
<dbReference type="EC" id="3.1.3.48" evidence="3"/>
<feature type="domain" description="Fibronectin type-III" evidence="25">
    <location>
        <begin position="210"/>
        <end position="298"/>
    </location>
</feature>
<dbReference type="CTD" id="5794"/>
<feature type="domain" description="Fibronectin type-III" evidence="25">
    <location>
        <begin position="121"/>
        <end position="209"/>
    </location>
</feature>
<evidence type="ECO:0000256" key="6">
    <source>
        <dbReference type="ARBA" id="ARBA00022553"/>
    </source>
</evidence>
<evidence type="ECO:0000256" key="12">
    <source>
        <dbReference type="ARBA" id="ARBA00023136"/>
    </source>
</evidence>
<dbReference type="GO" id="GO:0005737">
    <property type="term" value="C:cytoplasm"/>
    <property type="evidence" value="ECO:0007669"/>
    <property type="project" value="UniProtKB-SubCell"/>
</dbReference>
<keyword evidence="4" id="KW-1003">Cell membrane</keyword>
<comment type="subcellular location">
    <subcellularLocation>
        <location evidence="1">Apical cell membrane</location>
        <topology evidence="1">Single-pass type I membrane protein</topology>
    </subcellularLocation>
    <subcellularLocation>
        <location evidence="17">Cell projection</location>
        <location evidence="17">Microvillus membrane</location>
        <topology evidence="17">Single-pass type I membrane protein</topology>
    </subcellularLocation>
    <subcellularLocation>
        <location evidence="2">Cytoplasm</location>
    </subcellularLocation>
</comment>
<evidence type="ECO:0000256" key="3">
    <source>
        <dbReference type="ARBA" id="ARBA00013064"/>
    </source>
</evidence>
<evidence type="ECO:0000256" key="17">
    <source>
        <dbReference type="ARBA" id="ARBA00060382"/>
    </source>
</evidence>
<keyword evidence="10" id="KW-0904">Protein phosphatase</keyword>
<feature type="chain" id="PRO_5034267622" description="Receptor-type tyrosine-protein phosphatase H" evidence="22">
    <location>
        <begin position="28"/>
        <end position="1003"/>
    </location>
</feature>
<dbReference type="Pfam" id="PF00041">
    <property type="entry name" value="fn3"/>
    <property type="match status" value="6"/>
</dbReference>
<evidence type="ECO:0000256" key="10">
    <source>
        <dbReference type="ARBA" id="ARBA00022912"/>
    </source>
</evidence>
<dbReference type="InterPro" id="IPR000387">
    <property type="entry name" value="Tyr_Pase_dom"/>
</dbReference>
<feature type="domain" description="Fibronectin type-III" evidence="25">
    <location>
        <begin position="32"/>
        <end position="120"/>
    </location>
</feature>
<dbReference type="InterPro" id="IPR003961">
    <property type="entry name" value="FN3_dom"/>
</dbReference>
<evidence type="ECO:0000256" key="4">
    <source>
        <dbReference type="ARBA" id="ARBA00022475"/>
    </source>
</evidence>
<dbReference type="Gene3D" id="2.60.40.10">
    <property type="entry name" value="Immunoglobulins"/>
    <property type="match status" value="7"/>
</dbReference>
<dbReference type="PROSITE" id="PS50055">
    <property type="entry name" value="TYR_PHOSPHATASE_PTP"/>
    <property type="match status" value="1"/>
</dbReference>
<keyword evidence="5" id="KW-0963">Cytoplasm</keyword>
<dbReference type="KEGG" id="cfr:102512563"/>
<dbReference type="CDD" id="cd00063">
    <property type="entry name" value="FN3"/>
    <property type="match status" value="6"/>
</dbReference>
<organism evidence="26 27">
    <name type="scientific">Camelus ferus</name>
    <name type="common">Wild bactrian camel</name>
    <name type="synonym">Camelus bactrianus ferus</name>
    <dbReference type="NCBI Taxonomy" id="419612"/>
    <lineage>
        <taxon>Eukaryota</taxon>
        <taxon>Metazoa</taxon>
        <taxon>Chordata</taxon>
        <taxon>Craniata</taxon>
        <taxon>Vertebrata</taxon>
        <taxon>Euteleostomi</taxon>
        <taxon>Mammalia</taxon>
        <taxon>Eutheria</taxon>
        <taxon>Laurasiatheria</taxon>
        <taxon>Artiodactyla</taxon>
        <taxon>Tylopoda</taxon>
        <taxon>Camelidae</taxon>
        <taxon>Camelus</taxon>
    </lineage>
</organism>
<keyword evidence="13" id="KW-1015">Disulfide bond</keyword>
<keyword evidence="9" id="KW-0378">Hydrolase</keyword>
<dbReference type="Proteomes" id="UP000694856">
    <property type="component" value="Chromosome 9"/>
</dbReference>
<dbReference type="GO" id="GO:0004725">
    <property type="term" value="F:protein tyrosine phosphatase activity"/>
    <property type="evidence" value="ECO:0007669"/>
    <property type="project" value="UniProtKB-EC"/>
</dbReference>